<name>A0ABD5NXZ3_9EURY</name>
<comment type="caution">
    <text evidence="1">The sequence shown here is derived from an EMBL/GenBank/DDBJ whole genome shotgun (WGS) entry which is preliminary data.</text>
</comment>
<sequence>MNGTRRRALQTIVVATGSVVGLAGCLENPLAASDVVDETHSVTGSELRSPEKTTARIDESIADYGEHGVWGTAMTEPDHGLELVGGGYAETVDEGSLETDHLLAVYENPARASGETRTYNLWFWSGVRPTADGPTVERIETGVALSTDQFSMGQYAPAGDAGRDGSAAVGIGVFDVATPRVEFPTAGGTVAPRADGTGVGDGGGFYATWTGETTSTQSLLATCEIEGPGLEALEFEWTTTITIDE</sequence>
<evidence type="ECO:0000313" key="2">
    <source>
        <dbReference type="Proteomes" id="UP001595821"/>
    </source>
</evidence>
<dbReference type="EMBL" id="JBHSDJ010000023">
    <property type="protein sequence ID" value="MFC4246951.1"/>
    <property type="molecule type" value="Genomic_DNA"/>
</dbReference>
<evidence type="ECO:0000313" key="1">
    <source>
        <dbReference type="EMBL" id="MFC4246951.1"/>
    </source>
</evidence>
<dbReference type="Proteomes" id="UP001595821">
    <property type="component" value="Unassembled WGS sequence"/>
</dbReference>
<dbReference type="AlphaFoldDB" id="A0ABD5NXZ3"/>
<reference evidence="1 2" key="1">
    <citation type="journal article" date="2014" name="Int. J. Syst. Evol. Microbiol.">
        <title>Complete genome sequence of Corynebacterium casei LMG S-19264T (=DSM 44701T), isolated from a smear-ripened cheese.</title>
        <authorList>
            <consortium name="US DOE Joint Genome Institute (JGI-PGF)"/>
            <person name="Walter F."/>
            <person name="Albersmeier A."/>
            <person name="Kalinowski J."/>
            <person name="Ruckert C."/>
        </authorList>
    </citation>
    <scope>NUCLEOTIDE SEQUENCE [LARGE SCALE GENOMIC DNA]</scope>
    <source>
        <strain evidence="1 2">IBRC-M 10912</strain>
    </source>
</reference>
<accession>A0ABD5NXZ3</accession>
<dbReference type="PROSITE" id="PS51257">
    <property type="entry name" value="PROKAR_LIPOPROTEIN"/>
    <property type="match status" value="1"/>
</dbReference>
<protein>
    <submittedName>
        <fullName evidence="1">Uncharacterized protein</fullName>
    </submittedName>
</protein>
<dbReference type="RefSeq" id="WP_246973653.1">
    <property type="nucleotide sequence ID" value="NZ_CP095397.1"/>
</dbReference>
<organism evidence="1 2">
    <name type="scientific">Natribaculum luteum</name>
    <dbReference type="NCBI Taxonomy" id="1586232"/>
    <lineage>
        <taxon>Archaea</taxon>
        <taxon>Methanobacteriati</taxon>
        <taxon>Methanobacteriota</taxon>
        <taxon>Stenosarchaea group</taxon>
        <taxon>Halobacteria</taxon>
        <taxon>Halobacteriales</taxon>
        <taxon>Natrialbaceae</taxon>
        <taxon>Natribaculum</taxon>
    </lineage>
</organism>
<proteinExistence type="predicted"/>
<gene>
    <name evidence="1" type="ORF">ACFOZ7_08060</name>
</gene>
<dbReference type="GeneID" id="71853535"/>